<dbReference type="InterPro" id="IPR041678">
    <property type="entry name" value="TetR_C_16"/>
</dbReference>
<dbReference type="PROSITE" id="PS50977">
    <property type="entry name" value="HTH_TETR_2"/>
    <property type="match status" value="1"/>
</dbReference>
<reference evidence="5" key="1">
    <citation type="submission" date="2015-06" db="EMBL/GenBank/DDBJ databases">
        <title>Complete genome sequence and metabolic analysis of phthalate degradation pathway in Gordonia sp. QH-11.</title>
        <authorList>
            <person name="Jin D."/>
            <person name="Kong X."/>
            <person name="Bai Z."/>
        </authorList>
    </citation>
    <scope>NUCLEOTIDE SEQUENCE [LARGE SCALE GENOMIC DNA]</scope>
    <source>
        <strain evidence="5">QH-11</strain>
    </source>
</reference>
<proteinExistence type="predicted"/>
<keyword evidence="5" id="KW-1185">Reference proteome</keyword>
<evidence type="ECO:0000256" key="2">
    <source>
        <dbReference type="PROSITE-ProRule" id="PRU00335"/>
    </source>
</evidence>
<name>A0A0N9NHN2_9ACTN</name>
<feature type="domain" description="HTH tetR-type" evidence="3">
    <location>
        <begin position="14"/>
        <end position="74"/>
    </location>
</feature>
<dbReference type="Gene3D" id="1.10.357.10">
    <property type="entry name" value="Tetracycline Repressor, domain 2"/>
    <property type="match status" value="1"/>
</dbReference>
<dbReference type="Pfam" id="PF00440">
    <property type="entry name" value="TetR_N"/>
    <property type="match status" value="1"/>
</dbReference>
<dbReference type="SUPFAM" id="SSF48498">
    <property type="entry name" value="Tetracyclin repressor-like, C-terminal domain"/>
    <property type="match status" value="1"/>
</dbReference>
<dbReference type="InterPro" id="IPR036271">
    <property type="entry name" value="Tet_transcr_reg_TetR-rel_C_sf"/>
</dbReference>
<dbReference type="InterPro" id="IPR009057">
    <property type="entry name" value="Homeodomain-like_sf"/>
</dbReference>
<evidence type="ECO:0000256" key="1">
    <source>
        <dbReference type="ARBA" id="ARBA00023125"/>
    </source>
</evidence>
<evidence type="ECO:0000313" key="4">
    <source>
        <dbReference type="EMBL" id="ALG85307.1"/>
    </source>
</evidence>
<evidence type="ECO:0000259" key="3">
    <source>
        <dbReference type="PROSITE" id="PS50977"/>
    </source>
</evidence>
<organism evidence="4 5">
    <name type="scientific">Gordonia phthalatica</name>
    <dbReference type="NCBI Taxonomy" id="1136941"/>
    <lineage>
        <taxon>Bacteria</taxon>
        <taxon>Bacillati</taxon>
        <taxon>Actinomycetota</taxon>
        <taxon>Actinomycetes</taxon>
        <taxon>Mycobacteriales</taxon>
        <taxon>Gordoniaceae</taxon>
        <taxon>Gordonia</taxon>
    </lineage>
</organism>
<keyword evidence="1 2" id="KW-0238">DNA-binding</keyword>
<reference evidence="4 5" key="2">
    <citation type="journal article" date="2017" name="Int. J. Syst. Evol. Microbiol.">
        <title>Gordonia phthalatica sp. nov., a di-n-butyl phthalate-degrading bacterium isolated from activated sludge.</title>
        <authorList>
            <person name="Jin D."/>
            <person name="Kong X."/>
            <person name="Jia M."/>
            <person name="Yu X."/>
            <person name="Wang X."/>
            <person name="Zhuang X."/>
            <person name="Deng Y."/>
            <person name="Bai Z."/>
        </authorList>
    </citation>
    <scope>NUCLEOTIDE SEQUENCE [LARGE SCALE GENOMIC DNA]</scope>
    <source>
        <strain evidence="4 5">QH-11</strain>
    </source>
</reference>
<protein>
    <submittedName>
        <fullName evidence="4">Transcriptional regulator</fullName>
    </submittedName>
</protein>
<dbReference type="Proteomes" id="UP000063789">
    <property type="component" value="Chromosome"/>
</dbReference>
<evidence type="ECO:0000313" key="5">
    <source>
        <dbReference type="Proteomes" id="UP000063789"/>
    </source>
</evidence>
<dbReference type="SUPFAM" id="SSF46689">
    <property type="entry name" value="Homeodomain-like"/>
    <property type="match status" value="1"/>
</dbReference>
<dbReference type="RefSeq" id="WP_062393387.1">
    <property type="nucleotide sequence ID" value="NZ_CP011853.1"/>
</dbReference>
<dbReference type="AlphaFoldDB" id="A0A0N9NHN2"/>
<dbReference type="PATRIC" id="fig|1136941.3.peg.2754"/>
<accession>A0A0N9NHN2</accession>
<dbReference type="EMBL" id="CP011853">
    <property type="protein sequence ID" value="ALG85307.1"/>
    <property type="molecule type" value="Genomic_DNA"/>
</dbReference>
<dbReference type="PANTHER" id="PTHR30055">
    <property type="entry name" value="HTH-TYPE TRANSCRIPTIONAL REGULATOR RUTR"/>
    <property type="match status" value="1"/>
</dbReference>
<feature type="DNA-binding region" description="H-T-H motif" evidence="2">
    <location>
        <begin position="37"/>
        <end position="56"/>
    </location>
</feature>
<dbReference type="Gene3D" id="1.10.10.60">
    <property type="entry name" value="Homeodomain-like"/>
    <property type="match status" value="1"/>
</dbReference>
<sequence length="205" mass="22277">MNSGGGRGRRPGGPDTRGQILDSARRHFLADGYRSVTMRQIAADADVDLALLSYYFGSKKGLFSAAVTASANPAEVIARALDGDPAQLPQRVLRDLLILWDDPVTGAPLKTMLANLSQDAAFADLIRQMLERELIARLADRLSGVDARRRAAAFCTQIAGIVVTRYLLRLEPVASMPADELVSLFVPALRDSLQPTPRRPPTRGR</sequence>
<dbReference type="InterPro" id="IPR001647">
    <property type="entry name" value="HTH_TetR"/>
</dbReference>
<dbReference type="GO" id="GO:0003700">
    <property type="term" value="F:DNA-binding transcription factor activity"/>
    <property type="evidence" value="ECO:0007669"/>
    <property type="project" value="TreeGrafter"/>
</dbReference>
<dbReference type="STRING" id="1136941.ACH46_13515"/>
<dbReference type="OrthoDB" id="3210235at2"/>
<dbReference type="KEGG" id="goq:ACH46_13515"/>
<dbReference type="PANTHER" id="PTHR30055:SF235">
    <property type="entry name" value="TRANSCRIPTIONAL REGULATORY PROTEIN"/>
    <property type="match status" value="1"/>
</dbReference>
<dbReference type="Pfam" id="PF17920">
    <property type="entry name" value="TetR_C_16"/>
    <property type="match status" value="1"/>
</dbReference>
<dbReference type="InterPro" id="IPR050109">
    <property type="entry name" value="HTH-type_TetR-like_transc_reg"/>
</dbReference>
<gene>
    <name evidence="4" type="ORF">ACH46_13515</name>
</gene>
<dbReference type="GO" id="GO:0000976">
    <property type="term" value="F:transcription cis-regulatory region binding"/>
    <property type="evidence" value="ECO:0007669"/>
    <property type="project" value="TreeGrafter"/>
</dbReference>